<name>A0ABT9F8S8_9GAMM</name>
<protein>
    <submittedName>
        <fullName evidence="3">EF-hand domain-containing protein</fullName>
    </submittedName>
</protein>
<dbReference type="RefSeq" id="WP_203984654.1">
    <property type="nucleotide sequence ID" value="NZ_JAUYVT010000001.1"/>
</dbReference>
<dbReference type="Proteomes" id="UP001177212">
    <property type="component" value="Unassembled WGS sequence"/>
</dbReference>
<sequence length="78" mass="8935">MNPIHLFIVCTLTVFSASSFAASDSINNQFKKIDRNKDGFLTRSEASIDPALWSKFIRYDQDKDGRLTLSEYHLYASK</sequence>
<feature type="domain" description="EF-hand" evidence="2">
    <location>
        <begin position="29"/>
        <end position="45"/>
    </location>
</feature>
<dbReference type="Gene3D" id="1.10.238.10">
    <property type="entry name" value="EF-hand"/>
    <property type="match status" value="1"/>
</dbReference>
<keyword evidence="4" id="KW-1185">Reference proteome</keyword>
<dbReference type="EMBL" id="JAUYVT010000001">
    <property type="protein sequence ID" value="MDP2563183.1"/>
    <property type="molecule type" value="Genomic_DNA"/>
</dbReference>
<proteinExistence type="predicted"/>
<comment type="caution">
    <text evidence="3">The sequence shown here is derived from an EMBL/GenBank/DDBJ whole genome shotgun (WGS) entry which is preliminary data.</text>
</comment>
<feature type="signal peptide" evidence="1">
    <location>
        <begin position="1"/>
        <end position="21"/>
    </location>
</feature>
<evidence type="ECO:0000259" key="2">
    <source>
        <dbReference type="Pfam" id="PF13202"/>
    </source>
</evidence>
<gene>
    <name evidence="3" type="ORF">Q8W34_00950</name>
</gene>
<feature type="chain" id="PRO_5046199769" evidence="1">
    <location>
        <begin position="22"/>
        <end position="78"/>
    </location>
</feature>
<dbReference type="InterPro" id="IPR002048">
    <property type="entry name" value="EF_hand_dom"/>
</dbReference>
<dbReference type="InterPro" id="IPR011992">
    <property type="entry name" value="EF-hand-dom_pair"/>
</dbReference>
<evidence type="ECO:0000256" key="1">
    <source>
        <dbReference type="SAM" id="SignalP"/>
    </source>
</evidence>
<feature type="domain" description="EF-hand" evidence="2">
    <location>
        <begin position="56"/>
        <end position="72"/>
    </location>
</feature>
<evidence type="ECO:0000313" key="4">
    <source>
        <dbReference type="Proteomes" id="UP001177212"/>
    </source>
</evidence>
<keyword evidence="1" id="KW-0732">Signal</keyword>
<dbReference type="PROSITE" id="PS00018">
    <property type="entry name" value="EF_HAND_1"/>
    <property type="match status" value="1"/>
</dbReference>
<evidence type="ECO:0000313" key="3">
    <source>
        <dbReference type="EMBL" id="MDP2563183.1"/>
    </source>
</evidence>
<reference evidence="3" key="1">
    <citation type="submission" date="2023-07" db="EMBL/GenBank/DDBJ databases">
        <title>Genome content predicts the carbon catabolic preferences of heterotrophic bacteria.</title>
        <authorList>
            <person name="Gralka M."/>
        </authorList>
    </citation>
    <scope>NUCLEOTIDE SEQUENCE</scope>
    <source>
        <strain evidence="3">4G09</strain>
    </source>
</reference>
<organism evidence="3 4">
    <name type="scientific">Pseudoalteromonas marina</name>
    <dbReference type="NCBI Taxonomy" id="267375"/>
    <lineage>
        <taxon>Bacteria</taxon>
        <taxon>Pseudomonadati</taxon>
        <taxon>Pseudomonadota</taxon>
        <taxon>Gammaproteobacteria</taxon>
        <taxon>Alteromonadales</taxon>
        <taxon>Pseudoalteromonadaceae</taxon>
        <taxon>Pseudoalteromonas</taxon>
    </lineage>
</organism>
<dbReference type="SUPFAM" id="SSF47473">
    <property type="entry name" value="EF-hand"/>
    <property type="match status" value="1"/>
</dbReference>
<dbReference type="InterPro" id="IPR018247">
    <property type="entry name" value="EF_Hand_1_Ca_BS"/>
</dbReference>
<dbReference type="Pfam" id="PF13202">
    <property type="entry name" value="EF-hand_5"/>
    <property type="match status" value="2"/>
</dbReference>
<accession>A0ABT9F8S8</accession>